<dbReference type="PANTHER" id="PTHR30569">
    <property type="entry name" value="CYTOSINE TRANSPORTER CODB"/>
    <property type="match status" value="1"/>
</dbReference>
<dbReference type="AlphaFoldDB" id="A0A542YV59"/>
<keyword evidence="1" id="KW-0812">Transmembrane</keyword>
<feature type="transmembrane region" description="Helical" evidence="1">
    <location>
        <begin position="109"/>
        <end position="130"/>
    </location>
</feature>
<protein>
    <submittedName>
        <fullName evidence="2">Purine-cytosine permease-like protein</fullName>
    </submittedName>
</protein>
<dbReference type="Gene3D" id="1.10.4160.10">
    <property type="entry name" value="Hydantoin permease"/>
    <property type="match status" value="1"/>
</dbReference>
<comment type="caution">
    <text evidence="2">The sequence shown here is derived from an EMBL/GenBank/DDBJ whole genome shotgun (WGS) entry which is preliminary data.</text>
</comment>
<organism evidence="2 3">
    <name type="scientific">Ornithinicoccus hortensis</name>
    <dbReference type="NCBI Taxonomy" id="82346"/>
    <lineage>
        <taxon>Bacteria</taxon>
        <taxon>Bacillati</taxon>
        <taxon>Actinomycetota</taxon>
        <taxon>Actinomycetes</taxon>
        <taxon>Micrococcales</taxon>
        <taxon>Intrasporangiaceae</taxon>
        <taxon>Ornithinicoccus</taxon>
    </lineage>
</organism>
<dbReference type="OrthoDB" id="9770247at2"/>
<name>A0A542YV59_9MICO</name>
<dbReference type="PANTHER" id="PTHR30569:SF0">
    <property type="entry name" value="CYTOSINE PERMEASE"/>
    <property type="match status" value="1"/>
</dbReference>
<feature type="transmembrane region" description="Helical" evidence="1">
    <location>
        <begin position="380"/>
        <end position="401"/>
    </location>
</feature>
<evidence type="ECO:0000313" key="3">
    <source>
        <dbReference type="Proteomes" id="UP000319516"/>
    </source>
</evidence>
<feature type="transmembrane region" description="Helical" evidence="1">
    <location>
        <begin position="512"/>
        <end position="529"/>
    </location>
</feature>
<dbReference type="EMBL" id="VFOP01000001">
    <property type="protein sequence ID" value="TQL51962.1"/>
    <property type="molecule type" value="Genomic_DNA"/>
</dbReference>
<feature type="transmembrane region" description="Helical" evidence="1">
    <location>
        <begin position="549"/>
        <end position="567"/>
    </location>
</feature>
<feature type="transmembrane region" description="Helical" evidence="1">
    <location>
        <begin position="150"/>
        <end position="171"/>
    </location>
</feature>
<proteinExistence type="predicted"/>
<feature type="transmembrane region" description="Helical" evidence="1">
    <location>
        <begin position="445"/>
        <end position="463"/>
    </location>
</feature>
<dbReference type="InterPro" id="IPR030191">
    <property type="entry name" value="CodB"/>
</dbReference>
<feature type="transmembrane region" description="Helical" evidence="1">
    <location>
        <begin position="283"/>
        <end position="306"/>
    </location>
</feature>
<feature type="transmembrane region" description="Helical" evidence="1">
    <location>
        <begin position="421"/>
        <end position="439"/>
    </location>
</feature>
<sequence>MANPTSEDLRATLAAMDPEQLPVPKHRLKTSGHFAGLYAAEHVAATEFVFGATFVALGAGIWDILVGLLIGNTLAILSFWLITTPIAMQARLSLYTYLHKIAGDSFSRVYNGANAVIFAVIAAAMITVSATAVRRIFNIPAQVDPYPNHIGFVIIAVLFSLVAVLVAVFGFNALAEFAGICGPWLMVMFTVGGMVLLPALTESITGYTTLNGFSDFVDVASASVFTGINAEGQPGIGMLEVAGFAWAANTFAHFGLIDMALLRYAKNQSAGLATSTGMMFGHYVAWISAGLMGAATAVILQTSIVSLDPGDVAWYALGIAGFVTVIVAGWTTANSNLYRAGLAAQAVFPQFSRVKVTLVTGIGVAVASCFPFIYINLLPLLTYAGVILVPVGGIVLAEHHLFPRLGLTRFWYRYKGDKHNVPALLSWAISLLAAVGMILLDFMPYFYIFLPTWLISIMAYTWLAKRFGAGESYPEGEAREQEFQAQVAEYHESLAEEEGVESIKDTTLLGRGIKVVYIAALVVCLVQAWRTLFDSPDLYTYLVNRETFYTVALCSTIVYFVFAYWGLQRTKRLTARLKEERPGPPKDTTAPRL</sequence>
<evidence type="ECO:0000256" key="1">
    <source>
        <dbReference type="SAM" id="Phobius"/>
    </source>
</evidence>
<feature type="transmembrane region" description="Helical" evidence="1">
    <location>
        <begin position="183"/>
        <end position="201"/>
    </location>
</feature>
<keyword evidence="3" id="KW-1185">Reference proteome</keyword>
<dbReference type="GO" id="GO:0015209">
    <property type="term" value="F:cytosine transmembrane transporter activity"/>
    <property type="evidence" value="ECO:0007669"/>
    <property type="project" value="InterPro"/>
</dbReference>
<feature type="transmembrane region" description="Helical" evidence="1">
    <location>
        <begin position="354"/>
        <end position="374"/>
    </location>
</feature>
<dbReference type="RefSeq" id="WP_141785897.1">
    <property type="nucleotide sequence ID" value="NZ_BAAAIK010000001.1"/>
</dbReference>
<feature type="transmembrane region" description="Helical" evidence="1">
    <location>
        <begin position="312"/>
        <end position="333"/>
    </location>
</feature>
<feature type="transmembrane region" description="Helical" evidence="1">
    <location>
        <begin position="35"/>
        <end position="58"/>
    </location>
</feature>
<dbReference type="GO" id="GO:0005886">
    <property type="term" value="C:plasma membrane"/>
    <property type="evidence" value="ECO:0007669"/>
    <property type="project" value="TreeGrafter"/>
</dbReference>
<accession>A0A542YV59</accession>
<evidence type="ECO:0000313" key="2">
    <source>
        <dbReference type="EMBL" id="TQL51962.1"/>
    </source>
</evidence>
<feature type="transmembrane region" description="Helical" evidence="1">
    <location>
        <begin position="64"/>
        <end position="88"/>
    </location>
</feature>
<gene>
    <name evidence="2" type="ORF">FB467_3129</name>
</gene>
<feature type="transmembrane region" description="Helical" evidence="1">
    <location>
        <begin position="244"/>
        <end position="262"/>
    </location>
</feature>
<dbReference type="Proteomes" id="UP000319516">
    <property type="component" value="Unassembled WGS sequence"/>
</dbReference>
<reference evidence="2 3" key="1">
    <citation type="submission" date="2019-06" db="EMBL/GenBank/DDBJ databases">
        <title>Sequencing the genomes of 1000 actinobacteria strains.</title>
        <authorList>
            <person name="Klenk H.-P."/>
        </authorList>
    </citation>
    <scope>NUCLEOTIDE SEQUENCE [LARGE SCALE GENOMIC DNA]</scope>
    <source>
        <strain evidence="2 3">DSM 12335</strain>
    </source>
</reference>
<keyword evidence="1" id="KW-1133">Transmembrane helix</keyword>
<keyword evidence="1" id="KW-0472">Membrane</keyword>